<accession>A0A0M8P668</accession>
<evidence type="ECO:0000313" key="2">
    <source>
        <dbReference type="Proteomes" id="UP000037696"/>
    </source>
</evidence>
<organism evidence="1 2">
    <name type="scientific">Penicillium nordicum</name>
    <dbReference type="NCBI Taxonomy" id="229535"/>
    <lineage>
        <taxon>Eukaryota</taxon>
        <taxon>Fungi</taxon>
        <taxon>Dikarya</taxon>
        <taxon>Ascomycota</taxon>
        <taxon>Pezizomycotina</taxon>
        <taxon>Eurotiomycetes</taxon>
        <taxon>Eurotiomycetidae</taxon>
        <taxon>Eurotiales</taxon>
        <taxon>Aspergillaceae</taxon>
        <taxon>Penicillium</taxon>
    </lineage>
</organism>
<comment type="caution">
    <text evidence="1">The sequence shown here is derived from an EMBL/GenBank/DDBJ whole genome shotgun (WGS) entry which is preliminary data.</text>
</comment>
<dbReference type="AlphaFoldDB" id="A0A0M8P668"/>
<gene>
    <name evidence="1" type="ORF">ACN38_g7916</name>
</gene>
<sequence>MTDTITRLLKNQWIIFKCAEKYRSTNLTPVLVYDVMMDISAKLTLEGVTGQKLRDLIKSHYEKNESYQVTDEIHFTRVVLMLQQYVLVEQDILGSQCKGVLQRIMPMFDQEEICGYQVEIISSDFVTRVSETFPIDTISENLRQVDGGADMDLPI</sequence>
<reference evidence="1 2" key="1">
    <citation type="submission" date="2015-08" db="EMBL/GenBank/DDBJ databases">
        <title>Genome sequencing of Penicillium nordicum.</title>
        <authorList>
            <person name="Nguyen H.D."/>
            <person name="Seifert K.A."/>
        </authorList>
    </citation>
    <scope>NUCLEOTIDE SEQUENCE [LARGE SCALE GENOMIC DNA]</scope>
    <source>
        <strain evidence="1 2">DAOMC 185683</strain>
    </source>
</reference>
<dbReference type="EMBL" id="LHQQ01000138">
    <property type="protein sequence ID" value="KOS41220.1"/>
    <property type="molecule type" value="Genomic_DNA"/>
</dbReference>
<dbReference type="OrthoDB" id="10384802at2759"/>
<evidence type="ECO:0000313" key="1">
    <source>
        <dbReference type="EMBL" id="KOS41220.1"/>
    </source>
</evidence>
<protein>
    <submittedName>
        <fullName evidence="1">Uncharacterized protein</fullName>
    </submittedName>
</protein>
<name>A0A0M8P668_9EURO</name>
<dbReference type="Proteomes" id="UP000037696">
    <property type="component" value="Unassembled WGS sequence"/>
</dbReference>
<keyword evidence="2" id="KW-1185">Reference proteome</keyword>
<proteinExistence type="predicted"/>